<protein>
    <submittedName>
        <fullName evidence="1">Uncharacterized protein</fullName>
    </submittedName>
</protein>
<organism evidence="1">
    <name type="scientific">Dyadobacter sp. 676</name>
    <dbReference type="NCBI Taxonomy" id="3088362"/>
    <lineage>
        <taxon>Bacteria</taxon>
        <taxon>Pseudomonadati</taxon>
        <taxon>Bacteroidota</taxon>
        <taxon>Cytophagia</taxon>
        <taxon>Cytophagales</taxon>
        <taxon>Spirosomataceae</taxon>
        <taxon>Dyadobacter</taxon>
    </lineage>
</organism>
<proteinExistence type="predicted"/>
<reference evidence="1" key="1">
    <citation type="submission" date="2024-06" db="EMBL/GenBank/DDBJ databases">
        <title>Sequencing and assembly of the genome of Dyadobacter sp. strain 676, a symbiont of Cyamopsis tetragonoloba.</title>
        <authorList>
            <person name="Guro P."/>
            <person name="Sazanova A."/>
            <person name="Kuznetsova I."/>
            <person name="Belimov A."/>
            <person name="Safronova V."/>
        </authorList>
    </citation>
    <scope>NUCLEOTIDE SEQUENCE</scope>
    <source>
        <strain evidence="1">676</strain>
    </source>
</reference>
<dbReference type="RefSeq" id="WP_353720293.1">
    <property type="nucleotide sequence ID" value="NZ_CP159289.1"/>
</dbReference>
<dbReference type="EMBL" id="CP159289">
    <property type="protein sequence ID" value="XCH24986.1"/>
    <property type="molecule type" value="Genomic_DNA"/>
</dbReference>
<sequence>MRRVVVNELKAGCQLYDSYQDLKGKDIIPLIRAVYLQPHSMEAKLSLLKSLFVCPAEVWEQLQQRENRDELWRLVGTMDWILKGPEFRPVASVKLKGREYLLPDNDLHQLGTAEFVVATAHLIAFYNSTDKTPAHLARFMATIARPKPGVMERFKNDSKGDVRQAYNSAKCDARAALFEKCDLVTMITTAQWFNNAANRLLSLFGMASKDPDAAPISQGMFVQDWERQIIKVAESPVFGGYDQVMARPLADVLGYIELKNDEAKARAAASKRK</sequence>
<gene>
    <name evidence="1" type="ORF">ABV298_00725</name>
</gene>
<accession>A0AAU8FMG4</accession>
<evidence type="ECO:0000313" key="1">
    <source>
        <dbReference type="EMBL" id="XCH24986.1"/>
    </source>
</evidence>
<dbReference type="AlphaFoldDB" id="A0AAU8FMG4"/>
<name>A0AAU8FMG4_9BACT</name>